<organism evidence="2 3">
    <name type="scientific">Desulfuribacillus stibiiarsenatis</name>
    <dbReference type="NCBI Taxonomy" id="1390249"/>
    <lineage>
        <taxon>Bacteria</taxon>
        <taxon>Bacillati</taxon>
        <taxon>Bacillota</taxon>
        <taxon>Desulfuribacillia</taxon>
        <taxon>Desulfuribacillales</taxon>
        <taxon>Desulfuribacillaceae</taxon>
        <taxon>Desulfuribacillus</taxon>
    </lineage>
</organism>
<evidence type="ECO:0000256" key="1">
    <source>
        <dbReference type="SAM" id="Phobius"/>
    </source>
</evidence>
<keyword evidence="1" id="KW-0472">Membrane</keyword>
<accession>A0A1E5L698</accession>
<evidence type="ECO:0000313" key="2">
    <source>
        <dbReference type="EMBL" id="OEH85660.1"/>
    </source>
</evidence>
<dbReference type="AlphaFoldDB" id="A0A1E5L698"/>
<proteinExistence type="predicted"/>
<dbReference type="RefSeq" id="WP_069701744.1">
    <property type="nucleotide sequence ID" value="NZ_MJAT01000012.1"/>
</dbReference>
<feature type="transmembrane region" description="Helical" evidence="1">
    <location>
        <begin position="51"/>
        <end position="70"/>
    </location>
</feature>
<feature type="transmembrane region" description="Helical" evidence="1">
    <location>
        <begin position="7"/>
        <end position="31"/>
    </location>
</feature>
<dbReference type="EMBL" id="MJAT01000012">
    <property type="protein sequence ID" value="OEH85660.1"/>
    <property type="molecule type" value="Genomic_DNA"/>
</dbReference>
<comment type="caution">
    <text evidence="2">The sequence shown here is derived from an EMBL/GenBank/DDBJ whole genome shotgun (WGS) entry which is preliminary data.</text>
</comment>
<evidence type="ECO:0008006" key="4">
    <source>
        <dbReference type="Google" id="ProtNLM"/>
    </source>
</evidence>
<keyword evidence="1" id="KW-1133">Transmembrane helix</keyword>
<keyword evidence="3" id="KW-1185">Reference proteome</keyword>
<dbReference type="Proteomes" id="UP000095255">
    <property type="component" value="Unassembled WGS sequence"/>
</dbReference>
<sequence>MNLLDKIVFFFYNLTVAFLAVLFMIISLNLIPISMIGEYFHQLYNSPWQSVVSNVVIGLIFFIFSLRFIFMNTKKTRKSDNRAAITQSTEVGEIRISIEALETMAERVGRQIIGVRELNAKVIPTETGAKVAVKVSLDPETNIPETMTLLQVNVKEYVEGFSGISIDKVLVVVKDVLPKAVNQRSPLK</sequence>
<dbReference type="OrthoDB" id="1716040at2"/>
<protein>
    <recommendedName>
        <fullName evidence="4">Alkaline shock response membrane anchor protein AmaP</fullName>
    </recommendedName>
</protein>
<gene>
    <name evidence="2" type="ORF">BHU72_02355</name>
</gene>
<dbReference type="NCBIfam" id="NF033218">
    <property type="entry name" value="anchor_AmaP"/>
    <property type="match status" value="1"/>
</dbReference>
<dbReference type="STRING" id="1390249.BHU72_02355"/>
<keyword evidence="1" id="KW-0812">Transmembrane</keyword>
<evidence type="ECO:0000313" key="3">
    <source>
        <dbReference type="Proteomes" id="UP000095255"/>
    </source>
</evidence>
<reference evidence="2 3" key="1">
    <citation type="submission" date="2016-09" db="EMBL/GenBank/DDBJ databases">
        <title>Desulfuribacillus arsenicus sp. nov., an obligately anaerobic, dissimilatory arsenic- and antimonate-reducing bacterium isolated from anoxic sediments.</title>
        <authorList>
            <person name="Abin C.A."/>
            <person name="Hollibaugh J.T."/>
        </authorList>
    </citation>
    <scope>NUCLEOTIDE SEQUENCE [LARGE SCALE GENOMIC DNA]</scope>
    <source>
        <strain evidence="2 3">MLFW-2</strain>
    </source>
</reference>
<name>A0A1E5L698_9FIRM</name>